<dbReference type="AlphaFoldDB" id="A0A0D6ZA55"/>
<dbReference type="PATRIC" id="fig|285983.3.peg.1528"/>
<dbReference type="EMBL" id="JXIQ01000105">
    <property type="protein sequence ID" value="KIY21468.1"/>
    <property type="molecule type" value="Genomic_DNA"/>
</dbReference>
<keyword evidence="1" id="KW-0472">Membrane</keyword>
<reference evidence="2 3" key="1">
    <citation type="submission" date="2015-01" db="EMBL/GenBank/DDBJ databases">
        <title>Draft genome sequences of the supercritical CO2 tolerant bacteria Bacillus subterraneus MITOT1 and Bacillus cereus MIT0214.</title>
        <authorList>
            <person name="Peet K.C."/>
            <person name="Thompson J.R."/>
        </authorList>
    </citation>
    <scope>NUCLEOTIDE SEQUENCE [LARGE SCALE GENOMIC DNA]</scope>
    <source>
        <strain evidence="2 3">MITOT1</strain>
    </source>
</reference>
<sequence length="73" mass="8164">MSLKNYAILLKILGPAVFLVPIFLKGMGYIKSISPAIMFSLIAIGVVLLIAGNICEAKAIRSGEYRRWRRRIK</sequence>
<accession>A0A0D6ZA55</accession>
<organism evidence="2 3">
    <name type="scientific">Mesobacillus subterraneus</name>
    <dbReference type="NCBI Taxonomy" id="285983"/>
    <lineage>
        <taxon>Bacteria</taxon>
        <taxon>Bacillati</taxon>
        <taxon>Bacillota</taxon>
        <taxon>Bacilli</taxon>
        <taxon>Bacillales</taxon>
        <taxon>Bacillaceae</taxon>
        <taxon>Mesobacillus</taxon>
    </lineage>
</organism>
<dbReference type="RefSeq" id="WP_044394517.1">
    <property type="nucleotide sequence ID" value="NZ_JXIQ01000105.1"/>
</dbReference>
<keyword evidence="1" id="KW-0812">Transmembrane</keyword>
<comment type="caution">
    <text evidence="2">The sequence shown here is derived from an EMBL/GenBank/DDBJ whole genome shotgun (WGS) entry which is preliminary data.</text>
</comment>
<dbReference type="OrthoDB" id="2929478at2"/>
<evidence type="ECO:0000313" key="3">
    <source>
        <dbReference type="Proteomes" id="UP000032512"/>
    </source>
</evidence>
<feature type="transmembrane region" description="Helical" evidence="1">
    <location>
        <begin position="6"/>
        <end position="24"/>
    </location>
</feature>
<keyword evidence="3" id="KW-1185">Reference proteome</keyword>
<feature type="transmembrane region" description="Helical" evidence="1">
    <location>
        <begin position="36"/>
        <end position="54"/>
    </location>
</feature>
<name>A0A0D6ZA55_9BACI</name>
<evidence type="ECO:0000313" key="2">
    <source>
        <dbReference type="EMBL" id="KIY21468.1"/>
    </source>
</evidence>
<proteinExistence type="predicted"/>
<evidence type="ECO:0008006" key="4">
    <source>
        <dbReference type="Google" id="ProtNLM"/>
    </source>
</evidence>
<dbReference type="Proteomes" id="UP000032512">
    <property type="component" value="Unassembled WGS sequence"/>
</dbReference>
<protein>
    <recommendedName>
        <fullName evidence="4">DUF1538 domain-containing protein</fullName>
    </recommendedName>
</protein>
<keyword evidence="1" id="KW-1133">Transmembrane helix</keyword>
<evidence type="ECO:0000256" key="1">
    <source>
        <dbReference type="SAM" id="Phobius"/>
    </source>
</evidence>
<gene>
    <name evidence="2" type="ORF">UB32_13650</name>
</gene>